<dbReference type="InterPro" id="IPR036890">
    <property type="entry name" value="HATPase_C_sf"/>
</dbReference>
<keyword evidence="3" id="KW-0418">Kinase</keyword>
<keyword evidence="1" id="KW-0472">Membrane</keyword>
<evidence type="ECO:0000259" key="2">
    <source>
        <dbReference type="Pfam" id="PF06580"/>
    </source>
</evidence>
<dbReference type="GO" id="GO:0016020">
    <property type="term" value="C:membrane"/>
    <property type="evidence" value="ECO:0007669"/>
    <property type="project" value="InterPro"/>
</dbReference>
<comment type="caution">
    <text evidence="3">The sequence shown here is derived from an EMBL/GenBank/DDBJ whole genome shotgun (WGS) entry which is preliminary data.</text>
</comment>
<dbReference type="EMBL" id="DYVX01000072">
    <property type="protein sequence ID" value="HJF92483.1"/>
    <property type="molecule type" value="Genomic_DNA"/>
</dbReference>
<feature type="transmembrane region" description="Helical" evidence="1">
    <location>
        <begin position="12"/>
        <end position="32"/>
    </location>
</feature>
<accession>A0A921LCU8</accession>
<dbReference type="InterPro" id="IPR050640">
    <property type="entry name" value="Bact_2-comp_sensor_kinase"/>
</dbReference>
<keyword evidence="1" id="KW-1133">Transmembrane helix</keyword>
<feature type="transmembrane region" description="Helical" evidence="1">
    <location>
        <begin position="120"/>
        <end position="140"/>
    </location>
</feature>
<reference evidence="3" key="2">
    <citation type="submission" date="2021-09" db="EMBL/GenBank/DDBJ databases">
        <authorList>
            <person name="Gilroy R."/>
        </authorList>
    </citation>
    <scope>NUCLEOTIDE SEQUENCE</scope>
    <source>
        <strain evidence="3">CHK55-1828</strain>
    </source>
</reference>
<dbReference type="SUPFAM" id="SSF55874">
    <property type="entry name" value="ATPase domain of HSP90 chaperone/DNA topoisomerase II/histidine kinase"/>
    <property type="match status" value="1"/>
</dbReference>
<sequence>MKQNLSQRAYLVEVLTHIIGWGIVFGFPFLMMSRSGFNITWPDYLRHGCIVPLSFLIIFYLNYCLLIPRYLFSNHVKTYLVLNLVCILIIALGSHFWQEFSIAYNDIPRPNRRPDSPPKWMFFLRDVFSMVLTVGLSAAIRMSRRWAANEAARREAEQQRTEAELKNLRSQLNPHFLLNTLNNIYALIAFDADKAQQAVQELSRLLRHVLYDNQQNFVPLDKEMDFIRNYIALMRIRLSSNVTVETHFDIRPESRTEIAPLIFISLIENAFKHGISPTEPSYIRIRFSQTGNRVSCEITNSYHPKSPADKSGSGIGLEQVRRRLELSYPGRYTWQQGVDPSGKEYRSLLTIECENPPHSELSKQKNLI</sequence>
<dbReference type="Pfam" id="PF06580">
    <property type="entry name" value="His_kinase"/>
    <property type="match status" value="1"/>
</dbReference>
<dbReference type="GO" id="GO:0000155">
    <property type="term" value="F:phosphorelay sensor kinase activity"/>
    <property type="evidence" value="ECO:0007669"/>
    <property type="project" value="InterPro"/>
</dbReference>
<dbReference type="PANTHER" id="PTHR34220">
    <property type="entry name" value="SENSOR HISTIDINE KINASE YPDA"/>
    <property type="match status" value="1"/>
</dbReference>
<dbReference type="PANTHER" id="PTHR34220:SF7">
    <property type="entry name" value="SENSOR HISTIDINE KINASE YPDA"/>
    <property type="match status" value="1"/>
</dbReference>
<organism evidence="3 4">
    <name type="scientific">Mediterranea massiliensis</name>
    <dbReference type="NCBI Taxonomy" id="1841865"/>
    <lineage>
        <taxon>Bacteria</taxon>
        <taxon>Pseudomonadati</taxon>
        <taxon>Bacteroidota</taxon>
        <taxon>Bacteroidia</taxon>
        <taxon>Bacteroidales</taxon>
        <taxon>Bacteroidaceae</taxon>
        <taxon>Mediterranea</taxon>
    </lineage>
</organism>
<name>A0A921LCU8_9BACT</name>
<evidence type="ECO:0000256" key="1">
    <source>
        <dbReference type="SAM" id="Phobius"/>
    </source>
</evidence>
<protein>
    <submittedName>
        <fullName evidence="3">Histidine kinase</fullName>
    </submittedName>
</protein>
<dbReference type="InterPro" id="IPR010559">
    <property type="entry name" value="Sig_transdc_His_kin_internal"/>
</dbReference>
<evidence type="ECO:0000313" key="4">
    <source>
        <dbReference type="Proteomes" id="UP000717835"/>
    </source>
</evidence>
<dbReference type="Proteomes" id="UP000717835">
    <property type="component" value="Unassembled WGS sequence"/>
</dbReference>
<feature type="transmembrane region" description="Helical" evidence="1">
    <location>
        <begin position="79"/>
        <end position="100"/>
    </location>
</feature>
<feature type="transmembrane region" description="Helical" evidence="1">
    <location>
        <begin position="44"/>
        <end position="67"/>
    </location>
</feature>
<gene>
    <name evidence="3" type="ORF">K8W02_08885</name>
</gene>
<proteinExistence type="predicted"/>
<dbReference type="AlphaFoldDB" id="A0A921LCU8"/>
<keyword evidence="1" id="KW-0812">Transmembrane</keyword>
<dbReference type="OrthoDB" id="9809908at2"/>
<keyword evidence="3" id="KW-0808">Transferase</keyword>
<reference evidence="3" key="1">
    <citation type="journal article" date="2021" name="PeerJ">
        <title>Extensive microbial diversity within the chicken gut microbiome revealed by metagenomics and culture.</title>
        <authorList>
            <person name="Gilroy R."/>
            <person name="Ravi A."/>
            <person name="Getino M."/>
            <person name="Pursley I."/>
            <person name="Horton D.L."/>
            <person name="Alikhan N.F."/>
            <person name="Baker D."/>
            <person name="Gharbi K."/>
            <person name="Hall N."/>
            <person name="Watson M."/>
            <person name="Adriaenssens E.M."/>
            <person name="Foster-Nyarko E."/>
            <person name="Jarju S."/>
            <person name="Secka A."/>
            <person name="Antonio M."/>
            <person name="Oren A."/>
            <person name="Chaudhuri R.R."/>
            <person name="La Ragione R."/>
            <person name="Hildebrand F."/>
            <person name="Pallen M.J."/>
        </authorList>
    </citation>
    <scope>NUCLEOTIDE SEQUENCE</scope>
    <source>
        <strain evidence="3">CHK55-1828</strain>
    </source>
</reference>
<dbReference type="RefSeq" id="WP_072545437.1">
    <property type="nucleotide sequence ID" value="NZ_DYVX01000072.1"/>
</dbReference>
<feature type="domain" description="Signal transduction histidine kinase internal region" evidence="2">
    <location>
        <begin position="163"/>
        <end position="240"/>
    </location>
</feature>
<evidence type="ECO:0000313" key="3">
    <source>
        <dbReference type="EMBL" id="HJF92483.1"/>
    </source>
</evidence>
<dbReference type="Gene3D" id="3.30.565.10">
    <property type="entry name" value="Histidine kinase-like ATPase, C-terminal domain"/>
    <property type="match status" value="1"/>
</dbReference>